<gene>
    <name evidence="2" type="ORF">ENR59_11055</name>
</gene>
<proteinExistence type="predicted"/>
<organism evidence="2">
    <name type="scientific">Fundidesulfovibrio putealis</name>
    <dbReference type="NCBI Taxonomy" id="270496"/>
    <lineage>
        <taxon>Bacteria</taxon>
        <taxon>Pseudomonadati</taxon>
        <taxon>Thermodesulfobacteriota</taxon>
        <taxon>Desulfovibrionia</taxon>
        <taxon>Desulfovibrionales</taxon>
        <taxon>Desulfovibrionaceae</taxon>
        <taxon>Fundidesulfovibrio</taxon>
    </lineage>
</organism>
<evidence type="ECO:0008006" key="3">
    <source>
        <dbReference type="Google" id="ProtNLM"/>
    </source>
</evidence>
<feature type="signal peptide" evidence="1">
    <location>
        <begin position="1"/>
        <end position="22"/>
    </location>
</feature>
<reference evidence="2" key="1">
    <citation type="journal article" date="2020" name="mSystems">
        <title>Genome- and Community-Level Interaction Insights into Carbon Utilization and Element Cycling Functions of Hydrothermarchaeota in Hydrothermal Sediment.</title>
        <authorList>
            <person name="Zhou Z."/>
            <person name="Liu Y."/>
            <person name="Xu W."/>
            <person name="Pan J."/>
            <person name="Luo Z.H."/>
            <person name="Li M."/>
        </authorList>
    </citation>
    <scope>NUCLEOTIDE SEQUENCE [LARGE SCALE GENOMIC DNA]</scope>
    <source>
        <strain evidence="2">SpSt-413</strain>
    </source>
</reference>
<evidence type="ECO:0000256" key="1">
    <source>
        <dbReference type="SAM" id="SignalP"/>
    </source>
</evidence>
<name>A0A7C4EKD1_9BACT</name>
<comment type="caution">
    <text evidence="2">The sequence shown here is derived from an EMBL/GenBank/DDBJ whole genome shotgun (WGS) entry which is preliminary data.</text>
</comment>
<feature type="chain" id="PRO_5027958966" description="TIGR03067 domain-containing protein" evidence="1">
    <location>
        <begin position="23"/>
        <end position="141"/>
    </location>
</feature>
<keyword evidence="1" id="KW-0732">Signal</keyword>
<accession>A0A7C4EKD1</accession>
<dbReference type="AlphaFoldDB" id="A0A7C4EKD1"/>
<dbReference type="EMBL" id="DSRP01000766">
    <property type="protein sequence ID" value="HGG93470.1"/>
    <property type="molecule type" value="Genomic_DNA"/>
</dbReference>
<protein>
    <recommendedName>
        <fullName evidence="3">TIGR03067 domain-containing protein</fullName>
    </recommendedName>
</protein>
<sequence>MKCRVLLAVVVSLLLTASFAWAQGKIPSLTGKWDVESTGGMMQTGQGESKVTHWTPGQAVLKGQLEIVSQDGRFIKGAYTSARGTENFIAMISPDGKMLYASDLDGFFDCKLVGKDRMEIVYRHVKPTDSVVATSVATRRK</sequence>
<evidence type="ECO:0000313" key="2">
    <source>
        <dbReference type="EMBL" id="HGG93470.1"/>
    </source>
</evidence>